<gene>
    <name evidence="4" type="ordered locus">Tlet_0440</name>
</gene>
<dbReference type="InterPro" id="IPR029001">
    <property type="entry name" value="ITPase-like_fam"/>
</dbReference>
<comment type="function">
    <text evidence="3">Nucleoside triphosphate pyrophosphatase that hydrolyzes dTTP and UTP. May have a dual role in cell division arrest and in preventing the incorporation of modified nucleotides into cellular nucleic acids.</text>
</comment>
<dbReference type="eggNOG" id="COG0424">
    <property type="taxonomic scope" value="Bacteria"/>
</dbReference>
<comment type="catalytic activity">
    <reaction evidence="3">
        <text>dTTP + H2O = dTMP + diphosphate + H(+)</text>
        <dbReference type="Rhea" id="RHEA:28534"/>
        <dbReference type="ChEBI" id="CHEBI:15377"/>
        <dbReference type="ChEBI" id="CHEBI:15378"/>
        <dbReference type="ChEBI" id="CHEBI:33019"/>
        <dbReference type="ChEBI" id="CHEBI:37568"/>
        <dbReference type="ChEBI" id="CHEBI:63528"/>
        <dbReference type="EC" id="3.6.1.9"/>
    </reaction>
</comment>
<reference evidence="4 5" key="1">
    <citation type="submission" date="2007-08" db="EMBL/GenBank/DDBJ databases">
        <title>Complete sequence of Thermotoga lettingae TMO.</title>
        <authorList>
            <consortium name="US DOE Joint Genome Institute"/>
            <person name="Copeland A."/>
            <person name="Lucas S."/>
            <person name="Lapidus A."/>
            <person name="Barry K."/>
            <person name="Glavina del Rio T."/>
            <person name="Dalin E."/>
            <person name="Tice H."/>
            <person name="Pitluck S."/>
            <person name="Foster B."/>
            <person name="Bruce D."/>
            <person name="Schmutz J."/>
            <person name="Larimer F."/>
            <person name="Land M."/>
            <person name="Hauser L."/>
            <person name="Kyrpides N."/>
            <person name="Mikhailova N."/>
            <person name="Nelson K."/>
            <person name="Gogarten J.P."/>
            <person name="Noll K."/>
            <person name="Richardson P."/>
        </authorList>
    </citation>
    <scope>NUCLEOTIDE SEQUENCE [LARGE SCALE GENOMIC DNA]</scope>
    <source>
        <strain evidence="5">ATCC BAA-301 / DSM 14385 / NBRC 107922 / TMO</strain>
    </source>
</reference>
<dbReference type="InterPro" id="IPR003697">
    <property type="entry name" value="Maf-like"/>
</dbReference>
<comment type="catalytic activity">
    <reaction evidence="3">
        <text>UTP + H2O = UMP + diphosphate + H(+)</text>
        <dbReference type="Rhea" id="RHEA:29395"/>
        <dbReference type="ChEBI" id="CHEBI:15377"/>
        <dbReference type="ChEBI" id="CHEBI:15378"/>
        <dbReference type="ChEBI" id="CHEBI:33019"/>
        <dbReference type="ChEBI" id="CHEBI:46398"/>
        <dbReference type="ChEBI" id="CHEBI:57865"/>
        <dbReference type="EC" id="3.6.1.9"/>
    </reaction>
</comment>
<keyword evidence="2 3" id="KW-0378">Hydrolase</keyword>
<dbReference type="OrthoDB" id="9807767at2"/>
<dbReference type="Proteomes" id="UP000002016">
    <property type="component" value="Chromosome"/>
</dbReference>
<keyword evidence="5" id="KW-1185">Reference proteome</keyword>
<dbReference type="KEGG" id="tle:Tlet_0440"/>
<keyword evidence="3" id="KW-0963">Cytoplasm</keyword>
<comment type="caution">
    <text evidence="3">Lacks conserved residue(s) required for the propagation of feature annotation.</text>
</comment>
<dbReference type="Gene3D" id="3.90.950.10">
    <property type="match status" value="1"/>
</dbReference>
<evidence type="ECO:0000256" key="1">
    <source>
        <dbReference type="ARBA" id="ARBA00001968"/>
    </source>
</evidence>
<dbReference type="Pfam" id="PF02545">
    <property type="entry name" value="Maf"/>
    <property type="match status" value="1"/>
</dbReference>
<dbReference type="PANTHER" id="PTHR43213:SF5">
    <property type="entry name" value="BIFUNCTIONAL DTTP_UTP PYROPHOSPHATASE_METHYLTRANSFERASE PROTEIN-RELATED"/>
    <property type="match status" value="1"/>
</dbReference>
<dbReference type="GO" id="GO:0005737">
    <property type="term" value="C:cytoplasm"/>
    <property type="evidence" value="ECO:0007669"/>
    <property type="project" value="UniProtKB-SubCell"/>
</dbReference>
<evidence type="ECO:0000313" key="4">
    <source>
        <dbReference type="EMBL" id="ABV33007.1"/>
    </source>
</evidence>
<accession>A8F4C3</accession>
<dbReference type="NCBIfam" id="TIGR00172">
    <property type="entry name" value="maf"/>
    <property type="match status" value="1"/>
</dbReference>
<feature type="site" description="Important for substrate specificity" evidence="3">
    <location>
        <position position="15"/>
    </location>
</feature>
<sequence>MLKEFRLVLASTSPRRKMLLKKLFRRFEIIAPEIEEKNFETAQETVEKLSILKALNVYEKVSDAIVIGADTIVEVDGNILGKPENNSEARCYLRMLSNRSHIVHTAVAVVSRGEVWTKYRYTTVKFRKIPDEFLDSYISIYSFDKAGGYGIQDLGGVLVEGIDGDLYTVMGLPIGDLWEYFYSKGWWSFETEREDAENWI</sequence>
<proteinExistence type="inferred from homology"/>
<comment type="subcellular location">
    <subcellularLocation>
        <location evidence="3">Cytoplasm</location>
    </subcellularLocation>
</comment>
<dbReference type="RefSeq" id="WP_012002488.1">
    <property type="nucleotide sequence ID" value="NC_009828.1"/>
</dbReference>
<feature type="active site" description="Proton acceptor" evidence="3">
    <location>
        <position position="70"/>
    </location>
</feature>
<dbReference type="PANTHER" id="PTHR43213">
    <property type="entry name" value="BIFUNCTIONAL DTTP/UTP PYROPHOSPHATASE/METHYLTRANSFERASE PROTEIN-RELATED"/>
    <property type="match status" value="1"/>
</dbReference>
<dbReference type="EMBL" id="CP000812">
    <property type="protein sequence ID" value="ABV33007.1"/>
    <property type="molecule type" value="Genomic_DNA"/>
</dbReference>
<evidence type="ECO:0000256" key="3">
    <source>
        <dbReference type="HAMAP-Rule" id="MF_00528"/>
    </source>
</evidence>
<dbReference type="STRING" id="416591.Tlet_0440"/>
<protein>
    <recommendedName>
        <fullName evidence="3">dTTP/UTP pyrophosphatase</fullName>
        <shortName evidence="3">dTTPase/UTPase</shortName>
        <ecNumber evidence="3">3.6.1.9</ecNumber>
    </recommendedName>
    <alternativeName>
        <fullName evidence="3">Nucleoside triphosphate pyrophosphatase</fullName>
    </alternativeName>
    <alternativeName>
        <fullName evidence="3">Nucleotide pyrophosphatase</fullName>
        <shortName evidence="3">Nucleotide PPase</shortName>
    </alternativeName>
</protein>
<comment type="cofactor">
    <cofactor evidence="1 3">
        <name>a divalent metal cation</name>
        <dbReference type="ChEBI" id="CHEBI:60240"/>
    </cofactor>
</comment>
<dbReference type="GO" id="GO:0036221">
    <property type="term" value="F:UTP diphosphatase activity"/>
    <property type="evidence" value="ECO:0007669"/>
    <property type="project" value="RHEA"/>
</dbReference>
<organism evidence="4 5">
    <name type="scientific">Pseudothermotoga lettingae (strain ATCC BAA-301 / DSM 14385 / NBRC 107922 / TMO)</name>
    <name type="common">Thermotoga lettingae</name>
    <dbReference type="NCBI Taxonomy" id="416591"/>
    <lineage>
        <taxon>Bacteria</taxon>
        <taxon>Thermotogati</taxon>
        <taxon>Thermotogota</taxon>
        <taxon>Thermotogae</taxon>
        <taxon>Thermotogales</taxon>
        <taxon>Thermotogaceae</taxon>
        <taxon>Pseudothermotoga</taxon>
    </lineage>
</organism>
<evidence type="ECO:0000256" key="2">
    <source>
        <dbReference type="ARBA" id="ARBA00022801"/>
    </source>
</evidence>
<name>A8F4C3_PSELT</name>
<dbReference type="CDD" id="cd00555">
    <property type="entry name" value="Maf"/>
    <property type="match status" value="1"/>
</dbReference>
<feature type="site" description="Important for substrate specificity" evidence="3">
    <location>
        <position position="152"/>
    </location>
</feature>
<evidence type="ECO:0000313" key="5">
    <source>
        <dbReference type="Proteomes" id="UP000002016"/>
    </source>
</evidence>
<keyword evidence="3" id="KW-0546">Nucleotide metabolism</keyword>
<dbReference type="PIRSF" id="PIRSF006305">
    <property type="entry name" value="Maf"/>
    <property type="match status" value="1"/>
</dbReference>
<dbReference type="SUPFAM" id="SSF52972">
    <property type="entry name" value="ITPase-like"/>
    <property type="match status" value="1"/>
</dbReference>
<reference evidence="4 5" key="2">
    <citation type="journal article" date="2009" name="Proc. Natl. Acad. Sci. U.S.A.">
        <title>On the chimeric nature, thermophilic origin, and phylogenetic placement of the Thermotogales.</title>
        <authorList>
            <person name="Zhaxybayeva O."/>
            <person name="Swithers K.S."/>
            <person name="Lapierre P."/>
            <person name="Fournier G.P."/>
            <person name="Bickhart D.M."/>
            <person name="DeBoy R.T."/>
            <person name="Nelson K.E."/>
            <person name="Nesbo C.L."/>
            <person name="Doolittle W.F."/>
            <person name="Gogarten J.P."/>
            <person name="Noll K.M."/>
        </authorList>
    </citation>
    <scope>NUCLEOTIDE SEQUENCE [LARGE SCALE GENOMIC DNA]</scope>
    <source>
        <strain evidence="5">ATCC BAA-301 / DSM 14385 / NBRC 107922 / TMO</strain>
    </source>
</reference>
<dbReference type="NCBIfam" id="NF010943">
    <property type="entry name" value="PRK14363.1"/>
    <property type="match status" value="1"/>
</dbReference>
<dbReference type="EC" id="3.6.1.9" evidence="3"/>
<dbReference type="GO" id="GO:0009117">
    <property type="term" value="P:nucleotide metabolic process"/>
    <property type="evidence" value="ECO:0007669"/>
    <property type="project" value="UniProtKB-KW"/>
</dbReference>
<comment type="similarity">
    <text evidence="3">Belongs to the Maf family. YhdE subfamily.</text>
</comment>
<dbReference type="GO" id="GO:0036218">
    <property type="term" value="F:dTTP diphosphatase activity"/>
    <property type="evidence" value="ECO:0007669"/>
    <property type="project" value="RHEA"/>
</dbReference>
<dbReference type="HOGENOM" id="CLU_040416_0_0_0"/>
<dbReference type="HAMAP" id="MF_00528">
    <property type="entry name" value="Maf"/>
    <property type="match status" value="1"/>
</dbReference>
<dbReference type="AlphaFoldDB" id="A8F4C3"/>
<feature type="site" description="Important for substrate specificity" evidence="3">
    <location>
        <position position="71"/>
    </location>
</feature>